<dbReference type="AlphaFoldDB" id="A0A0D6PIH3"/>
<dbReference type="EMBL" id="BANC01000094">
    <property type="protein sequence ID" value="GAN81467.1"/>
    <property type="molecule type" value="Genomic_DNA"/>
</dbReference>
<accession>A0A0D6PIH3</accession>
<evidence type="ECO:0000313" key="2">
    <source>
        <dbReference type="EMBL" id="GAN81467.1"/>
    </source>
</evidence>
<sequence>MVEQSPLDRACAILRETKMPESNIAKVRNHLARLLEQGASEGEKGEMAQDGANVYHSRFPEAARLGK</sequence>
<name>A0A0D6PIH3_9PROT</name>
<proteinExistence type="predicted"/>
<dbReference type="STRING" id="1120923.SAMN02746095_01879"/>
<dbReference type="RefSeq" id="WP_048879853.1">
    <property type="nucleotide sequence ID" value="NZ_BANC01000094.1"/>
</dbReference>
<evidence type="ECO:0000256" key="1">
    <source>
        <dbReference type="SAM" id="MobiDB-lite"/>
    </source>
</evidence>
<protein>
    <submittedName>
        <fullName evidence="2">Uncharacterized protein</fullName>
    </submittedName>
</protein>
<keyword evidence="3" id="KW-1185">Reference proteome</keyword>
<organism evidence="2 3">
    <name type="scientific">Acidocella aminolytica 101 = DSM 11237</name>
    <dbReference type="NCBI Taxonomy" id="1120923"/>
    <lineage>
        <taxon>Bacteria</taxon>
        <taxon>Pseudomonadati</taxon>
        <taxon>Pseudomonadota</taxon>
        <taxon>Alphaproteobacteria</taxon>
        <taxon>Acetobacterales</taxon>
        <taxon>Acidocellaceae</taxon>
        <taxon>Acidocella</taxon>
    </lineage>
</organism>
<reference evidence="2 3" key="1">
    <citation type="submission" date="2012-11" db="EMBL/GenBank/DDBJ databases">
        <title>Whole genome sequence of Acidocella aminolytica 101 = DSM 11237.</title>
        <authorList>
            <person name="Azuma Y."/>
            <person name="Higashiura N."/>
            <person name="Hirakawa H."/>
            <person name="Matsushita K."/>
        </authorList>
    </citation>
    <scope>NUCLEOTIDE SEQUENCE [LARGE SCALE GENOMIC DNA]</scope>
    <source>
        <strain evidence="3">101 / DSM 11237</strain>
    </source>
</reference>
<gene>
    <name evidence="2" type="ORF">Aam_096_026</name>
</gene>
<evidence type="ECO:0000313" key="3">
    <source>
        <dbReference type="Proteomes" id="UP000032668"/>
    </source>
</evidence>
<comment type="caution">
    <text evidence="2">The sequence shown here is derived from an EMBL/GenBank/DDBJ whole genome shotgun (WGS) entry which is preliminary data.</text>
</comment>
<dbReference type="Proteomes" id="UP000032668">
    <property type="component" value="Unassembled WGS sequence"/>
</dbReference>
<feature type="region of interest" description="Disordered" evidence="1">
    <location>
        <begin position="38"/>
        <end position="67"/>
    </location>
</feature>